<name>A0A9E7CWS2_9HYPH</name>
<evidence type="ECO:0000313" key="3">
    <source>
        <dbReference type="Proteomes" id="UP000831684"/>
    </source>
</evidence>
<reference evidence="2" key="1">
    <citation type="submission" date="2021-09" db="EMBL/GenBank/DDBJ databases">
        <title>Network and meta-omics reveal the key degrader and cooperation patterns in an efficient 1,4-dioxane-degrading microbial community.</title>
        <authorList>
            <person name="Dai C."/>
        </authorList>
    </citation>
    <scope>NUCLEOTIDE SEQUENCE</scope>
    <source>
        <strain evidence="2">ZM13</strain>
    </source>
</reference>
<dbReference type="AlphaFoldDB" id="A0A9E7CWS2"/>
<feature type="region of interest" description="Disordered" evidence="1">
    <location>
        <begin position="487"/>
        <end position="523"/>
    </location>
</feature>
<dbReference type="EMBL" id="CP083239">
    <property type="protein sequence ID" value="UOK71454.1"/>
    <property type="molecule type" value="Genomic_DNA"/>
</dbReference>
<dbReference type="Proteomes" id="UP000831684">
    <property type="component" value="Chromosome"/>
</dbReference>
<sequence length="523" mass="59785">MIKKPANISDHFEQLRPAIIRSTGSTPSERYLAKLSDRTFLNLWSYPNPFRAQKLSGNGEGKELCDLLVVCEPHIIVFSEKNITWPNTNLDVAWPRWFRKAVLAAASQLKGAERWIKDFPDRIFLDRECKEKFPLNLPSLEKRRVHRVVVARGAAEACRGYFEGGLGTLIIDPSIKGEDHCRPASQTYSPFTVGDIDPSGDFVHVFDETALDIVMNELDTISDFTEYLDKRSAFIRSGHLGLAHGEEDLLAYYAVRMNENGEHDFTPPNGVIWKDGDILAIGPGHYKSYISSPEYSARAKANENSYAWDRLIETFTNHMLGGTSIVLPGFEYSLTESEIAVRHMALQNRFLRRSHSEAILGALERGRHGDSFFRAMISPEGSPRHETGFFFLTLKYKDWMDETGGYEKYRLMRTHYLKTYAQSFLMKYPRMQRIIGIAMEPPGQGRGASEDIIYGIQSEWTEIDRQNAQRDCEELGIMRNVQEKNHHSAEFPLASPTKTRANQGFYGNRKQRRAQAARERKNR</sequence>
<gene>
    <name evidence="2" type="ORF">K9D25_01600</name>
</gene>
<accession>A0A9E7CWS2</accession>
<organism evidence="2 3">
    <name type="scientific">Ancylobacter polymorphus</name>
    <dbReference type="NCBI Taxonomy" id="223390"/>
    <lineage>
        <taxon>Bacteria</taxon>
        <taxon>Pseudomonadati</taxon>
        <taxon>Pseudomonadota</taxon>
        <taxon>Alphaproteobacteria</taxon>
        <taxon>Hyphomicrobiales</taxon>
        <taxon>Xanthobacteraceae</taxon>
        <taxon>Ancylobacter</taxon>
    </lineage>
</organism>
<dbReference type="KEGG" id="apol:K9D25_01600"/>
<dbReference type="RefSeq" id="WP_244378615.1">
    <property type="nucleotide sequence ID" value="NZ_CP083239.1"/>
</dbReference>
<evidence type="ECO:0000313" key="2">
    <source>
        <dbReference type="EMBL" id="UOK71454.1"/>
    </source>
</evidence>
<protein>
    <submittedName>
        <fullName evidence="2">Uncharacterized protein</fullName>
    </submittedName>
</protein>
<evidence type="ECO:0000256" key="1">
    <source>
        <dbReference type="SAM" id="MobiDB-lite"/>
    </source>
</evidence>
<proteinExistence type="predicted"/>